<dbReference type="InterPro" id="IPR046288">
    <property type="entry name" value="DUF6325"/>
</dbReference>
<keyword evidence="2" id="KW-1185">Reference proteome</keyword>
<proteinExistence type="predicted"/>
<comment type="caution">
    <text evidence="1">The sequence shown here is derived from an EMBL/GenBank/DDBJ whole genome shotgun (WGS) entry which is preliminary data.</text>
</comment>
<dbReference type="AlphaFoldDB" id="A0AA41PUH3"/>
<gene>
    <name evidence="1" type="ORF">LZ495_01820</name>
</gene>
<name>A0AA41PUH3_9ACTN</name>
<dbReference type="Proteomes" id="UP001165378">
    <property type="component" value="Unassembled WGS sequence"/>
</dbReference>
<dbReference type="EMBL" id="JAKFHA010000001">
    <property type="protein sequence ID" value="MCF2525963.1"/>
    <property type="molecule type" value="Genomic_DNA"/>
</dbReference>
<evidence type="ECO:0000313" key="1">
    <source>
        <dbReference type="EMBL" id="MCF2525963.1"/>
    </source>
</evidence>
<dbReference type="RefSeq" id="WP_235050030.1">
    <property type="nucleotide sequence ID" value="NZ_JAKFHA010000001.1"/>
</dbReference>
<accession>A0AA41PUH3</accession>
<dbReference type="Pfam" id="PF19850">
    <property type="entry name" value="DUF6325"/>
    <property type="match status" value="1"/>
</dbReference>
<sequence length="145" mass="14861">MDAIELGPVDCMVVEFPGSNFRGEIAPALAALVNSGTIRILDLTFIRKDADGSLTHLELDAIDPSAVSAFDELDGTIAGLLSPDDIAAIGAALPEDSSAALLVWENTWAARVASAVGRADGRVTLFERIPADVAEAAMLAAAAAG</sequence>
<reference evidence="1" key="1">
    <citation type="submission" date="2022-01" db="EMBL/GenBank/DDBJ databases">
        <title>Genome-Based Taxonomic Classification of the Phylum Actinobacteria.</title>
        <authorList>
            <person name="Gao Y."/>
        </authorList>
    </citation>
    <scope>NUCLEOTIDE SEQUENCE</scope>
    <source>
        <strain evidence="1">KLBMP 8922</strain>
    </source>
</reference>
<organism evidence="1 2">
    <name type="scientific">Yinghuangia soli</name>
    <dbReference type="NCBI Taxonomy" id="2908204"/>
    <lineage>
        <taxon>Bacteria</taxon>
        <taxon>Bacillati</taxon>
        <taxon>Actinomycetota</taxon>
        <taxon>Actinomycetes</taxon>
        <taxon>Kitasatosporales</taxon>
        <taxon>Streptomycetaceae</taxon>
        <taxon>Yinghuangia</taxon>
    </lineage>
</organism>
<evidence type="ECO:0000313" key="2">
    <source>
        <dbReference type="Proteomes" id="UP001165378"/>
    </source>
</evidence>
<protein>
    <submittedName>
        <fullName evidence="1">DUF6325 family protein</fullName>
    </submittedName>
</protein>